<evidence type="ECO:0000313" key="3">
    <source>
        <dbReference type="EMBL" id="EIC30045.1"/>
    </source>
</evidence>
<gene>
    <name evidence="3" type="ORF">Metal_2307</name>
</gene>
<dbReference type="Proteomes" id="UP000005090">
    <property type="component" value="Chromosome"/>
</dbReference>
<keyword evidence="4" id="KW-1185">Reference proteome</keyword>
<evidence type="ECO:0000256" key="1">
    <source>
        <dbReference type="ARBA" id="ARBA00007169"/>
    </source>
</evidence>
<reference evidence="3 4" key="1">
    <citation type="journal article" date="2013" name="Genome Announc.">
        <title>Genome Sequence of the Obligate Gammaproteobacterial Methanotroph Methylomicrobium album Strain BG8.</title>
        <authorList>
            <person name="Kits K.D."/>
            <person name="Kalyuzhnaya M.G."/>
            <person name="Klotz M.G."/>
            <person name="Jetten M.S."/>
            <person name="Op den Camp H.J."/>
            <person name="Vuilleumier S."/>
            <person name="Bringel F."/>
            <person name="Dispirito A.A."/>
            <person name="Murrell J.C."/>
            <person name="Bruce D."/>
            <person name="Cheng J.F."/>
            <person name="Copeland A."/>
            <person name="Goodwin L."/>
            <person name="Hauser L."/>
            <person name="Lajus A."/>
            <person name="Land M.L."/>
            <person name="Lapidus A."/>
            <person name="Lucas S."/>
            <person name="Medigue C."/>
            <person name="Pitluck S."/>
            <person name="Woyke T."/>
            <person name="Zeytun A."/>
            <person name="Stein L.Y."/>
        </authorList>
    </citation>
    <scope>NUCLEOTIDE SEQUENCE [LARGE SCALE GENOMIC DNA]</scope>
    <source>
        <strain evidence="3 4">BG8</strain>
    </source>
</reference>
<dbReference type="AlphaFoldDB" id="H8GGT2"/>
<dbReference type="PANTHER" id="PTHR11487">
    <property type="entry name" value="THIOESTERASE"/>
    <property type="match status" value="1"/>
</dbReference>
<proteinExistence type="inferred from homology"/>
<dbReference type="GO" id="GO:0008610">
    <property type="term" value="P:lipid biosynthetic process"/>
    <property type="evidence" value="ECO:0007669"/>
    <property type="project" value="TreeGrafter"/>
</dbReference>
<dbReference type="SUPFAM" id="SSF53474">
    <property type="entry name" value="alpha/beta-Hydrolases"/>
    <property type="match status" value="1"/>
</dbReference>
<dbReference type="InterPro" id="IPR001031">
    <property type="entry name" value="Thioesterase"/>
</dbReference>
<dbReference type="InterPro" id="IPR012223">
    <property type="entry name" value="TEII"/>
</dbReference>
<dbReference type="eggNOG" id="COG3208">
    <property type="taxonomic scope" value="Bacteria"/>
</dbReference>
<organism evidence="3 4">
    <name type="scientific">Methylomicrobium album BG8</name>
    <dbReference type="NCBI Taxonomy" id="686340"/>
    <lineage>
        <taxon>Bacteria</taxon>
        <taxon>Pseudomonadati</taxon>
        <taxon>Pseudomonadota</taxon>
        <taxon>Gammaproteobacteria</taxon>
        <taxon>Methylococcales</taxon>
        <taxon>Methylococcaceae</taxon>
        <taxon>Methylomicrobium</taxon>
    </lineage>
</organism>
<accession>H8GGT2</accession>
<evidence type="ECO:0000259" key="2">
    <source>
        <dbReference type="Pfam" id="PF00975"/>
    </source>
</evidence>
<comment type="similarity">
    <text evidence="1">Belongs to the thioesterase family.</text>
</comment>
<evidence type="ECO:0000313" key="4">
    <source>
        <dbReference type="Proteomes" id="UP000005090"/>
    </source>
</evidence>
<dbReference type="InterPro" id="IPR029058">
    <property type="entry name" value="AB_hydrolase_fold"/>
</dbReference>
<feature type="domain" description="Thioesterase" evidence="2">
    <location>
        <begin position="2"/>
        <end position="213"/>
    </location>
</feature>
<sequence>MRLLCFPYAGASAMVYQRWRRQAPYWLDIKPVELPGRGARLLEPLAEDWDALIGTLVGEIAGDICRPYALFGHSFGALVAFEIAHAVRERGLAMPGALIVSGTHAPSRRDNRRFERLESDDELKSEMRRLNGTDAAVFGSDELMALTLPVLRADFRLCGRYRRNERPPLALPVHVLAGVADETTPATLEAWRLETTGDFTLDYFDGDHFFIQSVEEPVLATLCRYLARA</sequence>
<dbReference type="HOGENOM" id="CLU_070456_1_1_6"/>
<dbReference type="RefSeq" id="WP_005372397.1">
    <property type="nucleotide sequence ID" value="NZ_CM001475.1"/>
</dbReference>
<dbReference type="Gene3D" id="3.40.50.1820">
    <property type="entry name" value="alpha/beta hydrolase"/>
    <property type="match status" value="1"/>
</dbReference>
<name>H8GGT2_METAL</name>
<dbReference type="STRING" id="686340.Metal_2307"/>
<dbReference type="Pfam" id="PF00975">
    <property type="entry name" value="Thioesterase"/>
    <property type="match status" value="1"/>
</dbReference>
<protein>
    <submittedName>
        <fullName evidence="3">Putative thioesterase involved in non-ribosomal peptide biosynthesis</fullName>
    </submittedName>
</protein>
<dbReference type="EMBL" id="CM001475">
    <property type="protein sequence ID" value="EIC30045.1"/>
    <property type="molecule type" value="Genomic_DNA"/>
</dbReference>
<dbReference type="PANTHER" id="PTHR11487:SF0">
    <property type="entry name" value="S-ACYL FATTY ACID SYNTHASE THIOESTERASE, MEDIUM CHAIN"/>
    <property type="match status" value="1"/>
</dbReference>